<keyword evidence="2" id="KW-0813">Transport</keyword>
<dbReference type="PANTHER" id="PTHR23501:SF92">
    <property type="entry name" value="GLUTATHIONE EXCHANGER 1-RELATED"/>
    <property type="match status" value="1"/>
</dbReference>
<gene>
    <name evidence="9" type="ORF">CC85DRAFT_287750</name>
</gene>
<feature type="transmembrane region" description="Helical" evidence="8">
    <location>
        <begin position="558"/>
        <end position="577"/>
    </location>
</feature>
<evidence type="ECO:0000256" key="6">
    <source>
        <dbReference type="ARBA" id="ARBA00023136"/>
    </source>
</evidence>
<dbReference type="InterPro" id="IPR010573">
    <property type="entry name" value="MFS_Str1/Tri12-like"/>
</dbReference>
<dbReference type="OrthoDB" id="2241241at2759"/>
<dbReference type="Gene3D" id="1.20.1250.20">
    <property type="entry name" value="MFS general substrate transporter like domains"/>
    <property type="match status" value="1"/>
</dbReference>
<evidence type="ECO:0000256" key="4">
    <source>
        <dbReference type="ARBA" id="ARBA00022989"/>
    </source>
</evidence>
<dbReference type="Pfam" id="PF06609">
    <property type="entry name" value="TRI12"/>
    <property type="match status" value="1"/>
</dbReference>
<protein>
    <submittedName>
        <fullName evidence="9">Putative Siderochrome-iron uptake transporter</fullName>
    </submittedName>
</protein>
<feature type="region of interest" description="Disordered" evidence="7">
    <location>
        <begin position="590"/>
        <end position="622"/>
    </location>
</feature>
<evidence type="ECO:0000256" key="5">
    <source>
        <dbReference type="ARBA" id="ARBA00023065"/>
    </source>
</evidence>
<dbReference type="RefSeq" id="XP_018276718.1">
    <property type="nucleotide sequence ID" value="XM_018424009.1"/>
</dbReference>
<evidence type="ECO:0000313" key="9">
    <source>
        <dbReference type="EMBL" id="KLT40227.1"/>
    </source>
</evidence>
<dbReference type="EMBL" id="KQ087239">
    <property type="protein sequence ID" value="KLT40227.1"/>
    <property type="molecule type" value="Genomic_DNA"/>
</dbReference>
<reference evidence="9 10" key="1">
    <citation type="submission" date="2015-03" db="EMBL/GenBank/DDBJ databases">
        <title>Genomics and transcriptomics of the oil-accumulating basidiomycete yeast T. oleaginosus allow insights into substrate utilization and the diverse evolutionary trajectories of mating systems in fungi.</title>
        <authorList>
            <consortium name="DOE Joint Genome Institute"/>
            <person name="Kourist R."/>
            <person name="Kracht O."/>
            <person name="Bracharz F."/>
            <person name="Lipzen A."/>
            <person name="Nolan M."/>
            <person name="Ohm R."/>
            <person name="Grigoriev I."/>
            <person name="Sun S."/>
            <person name="Heitman J."/>
            <person name="Bruck T."/>
            <person name="Nowrousian M."/>
        </authorList>
    </citation>
    <scope>NUCLEOTIDE SEQUENCE [LARGE SCALE GENOMIC DNA]</scope>
    <source>
        <strain evidence="9 10">IBC0246</strain>
    </source>
</reference>
<dbReference type="InterPro" id="IPR036259">
    <property type="entry name" value="MFS_trans_sf"/>
</dbReference>
<evidence type="ECO:0000256" key="1">
    <source>
        <dbReference type="ARBA" id="ARBA00004127"/>
    </source>
</evidence>
<keyword evidence="3 8" id="KW-0812">Transmembrane</keyword>
<sequence length="622" mass="67953">MDRRDANQAQVDYEEQTVRQRHQAADGIYADTDQLSIGAPLEKKSPGVLKMDAITKSWTRNLKIIFFSTLVVMSYGRLLAASVIGTYQSIALDEWGVTGKAAMVRTIRQVLTATSLVVTAKLTDYIGRGFMLNTTALFWLVGPIVVATSTGLGSYIPGFLLYTLGHVAGNILQYGLAIDTTTLRNRLFMQLVFIFPSIINVWAGGVIADKVVNGMGWRWGSGMWAIISPVVCFALIIIFQYLSYKARREGRMDGIPSTWKLLRSRAGWVHMFWIMDVMGLLFLAGALACILLPLALGGGSAAKWKTADVITPLVIGVLLLPVFAIWEWKWARHPIFPFHLMRDKHVMSILLIALLKNIASSTRDSYMYFTLVVSFNQGVEGATRINSLENFASSLTVVFVALIVRRFRIVKPLVVAGVVLIVVAQGMLVRFRGGYSRSELAGLVAAELLDGIGTGLSSHPSLVAMQAKLSHEHALLVTSCWAVGGQAGGGVAAAISGAVWTNMLPTKLREGLIAANIPNATSIAQQVYRSPLQFVKTNPPGSPAREAVVNAYRDVQKVLCIIAVCIAAVLIPLSLLMDNVHLGEKRNLVDADESDEIPDMRRERDRSDSDIDEKGRAPRSSP</sequence>
<dbReference type="Proteomes" id="UP000053611">
    <property type="component" value="Unassembled WGS sequence"/>
</dbReference>
<feature type="transmembrane region" description="Helical" evidence="8">
    <location>
        <begin position="309"/>
        <end position="326"/>
    </location>
</feature>
<feature type="transmembrane region" description="Helical" evidence="8">
    <location>
        <begin position="187"/>
        <end position="207"/>
    </location>
</feature>
<feature type="transmembrane region" description="Helical" evidence="8">
    <location>
        <begin position="272"/>
        <end position="297"/>
    </location>
</feature>
<feature type="transmembrane region" description="Helical" evidence="8">
    <location>
        <begin position="64"/>
        <end position="87"/>
    </location>
</feature>
<evidence type="ECO:0000256" key="3">
    <source>
        <dbReference type="ARBA" id="ARBA00022692"/>
    </source>
</evidence>
<feature type="transmembrane region" description="Helical" evidence="8">
    <location>
        <begin position="107"/>
        <end position="123"/>
    </location>
</feature>
<dbReference type="GO" id="GO:0005886">
    <property type="term" value="C:plasma membrane"/>
    <property type="evidence" value="ECO:0007669"/>
    <property type="project" value="TreeGrafter"/>
</dbReference>
<evidence type="ECO:0000256" key="7">
    <source>
        <dbReference type="SAM" id="MobiDB-lite"/>
    </source>
</evidence>
<dbReference type="GeneID" id="28984612"/>
<dbReference type="GO" id="GO:0022857">
    <property type="term" value="F:transmembrane transporter activity"/>
    <property type="evidence" value="ECO:0007669"/>
    <property type="project" value="InterPro"/>
</dbReference>
<dbReference type="GO" id="GO:0012505">
    <property type="term" value="C:endomembrane system"/>
    <property type="evidence" value="ECO:0007669"/>
    <property type="project" value="UniProtKB-SubCell"/>
</dbReference>
<proteinExistence type="predicted"/>
<feature type="transmembrane region" description="Helical" evidence="8">
    <location>
        <begin position="155"/>
        <end position="175"/>
    </location>
</feature>
<dbReference type="PANTHER" id="PTHR23501">
    <property type="entry name" value="MAJOR FACILITATOR SUPERFAMILY"/>
    <property type="match status" value="1"/>
</dbReference>
<dbReference type="GO" id="GO:0006811">
    <property type="term" value="P:monoatomic ion transport"/>
    <property type="evidence" value="ECO:0007669"/>
    <property type="project" value="UniProtKB-KW"/>
</dbReference>
<keyword evidence="5" id="KW-0406">Ion transport</keyword>
<comment type="subcellular location">
    <subcellularLocation>
        <location evidence="1">Endomembrane system</location>
        <topology evidence="1">Multi-pass membrane protein</topology>
    </subcellularLocation>
</comment>
<evidence type="ECO:0000313" key="10">
    <source>
        <dbReference type="Proteomes" id="UP000053611"/>
    </source>
</evidence>
<feature type="transmembrane region" description="Helical" evidence="8">
    <location>
        <begin position="219"/>
        <end position="242"/>
    </location>
</feature>
<keyword evidence="10" id="KW-1185">Reference proteome</keyword>
<organism evidence="9 10">
    <name type="scientific">Cutaneotrichosporon oleaginosum</name>
    <dbReference type="NCBI Taxonomy" id="879819"/>
    <lineage>
        <taxon>Eukaryota</taxon>
        <taxon>Fungi</taxon>
        <taxon>Dikarya</taxon>
        <taxon>Basidiomycota</taxon>
        <taxon>Agaricomycotina</taxon>
        <taxon>Tremellomycetes</taxon>
        <taxon>Trichosporonales</taxon>
        <taxon>Trichosporonaceae</taxon>
        <taxon>Cutaneotrichosporon</taxon>
    </lineage>
</organism>
<evidence type="ECO:0000256" key="2">
    <source>
        <dbReference type="ARBA" id="ARBA00022448"/>
    </source>
</evidence>
<accession>A0A0J0XGS3</accession>
<dbReference type="SUPFAM" id="SSF103473">
    <property type="entry name" value="MFS general substrate transporter"/>
    <property type="match status" value="2"/>
</dbReference>
<name>A0A0J0XGS3_9TREE</name>
<feature type="transmembrane region" description="Helical" evidence="8">
    <location>
        <begin position="409"/>
        <end position="429"/>
    </location>
</feature>
<keyword evidence="6 8" id="KW-0472">Membrane</keyword>
<feature type="compositionally biased region" description="Basic and acidic residues" evidence="7">
    <location>
        <begin position="598"/>
        <end position="616"/>
    </location>
</feature>
<feature type="transmembrane region" description="Helical" evidence="8">
    <location>
        <begin position="130"/>
        <end position="149"/>
    </location>
</feature>
<keyword evidence="4 8" id="KW-1133">Transmembrane helix</keyword>
<dbReference type="AlphaFoldDB" id="A0A0J0XGS3"/>
<evidence type="ECO:0000256" key="8">
    <source>
        <dbReference type="SAM" id="Phobius"/>
    </source>
</evidence>